<dbReference type="Proteomes" id="UP000830542">
    <property type="component" value="Chromosome"/>
</dbReference>
<dbReference type="RefSeq" id="WP_244703219.1">
    <property type="nucleotide sequence ID" value="NZ_CP095005.1"/>
</dbReference>
<evidence type="ECO:0000256" key="1">
    <source>
        <dbReference type="SAM" id="MobiDB-lite"/>
    </source>
</evidence>
<evidence type="ECO:0000313" key="2">
    <source>
        <dbReference type="EMBL" id="UOO95448.1"/>
    </source>
</evidence>
<dbReference type="GeneID" id="71760534"/>
<organism evidence="2 3">
    <name type="scientific">Halococcus dombrowskii</name>
    <dbReference type="NCBI Taxonomy" id="179637"/>
    <lineage>
        <taxon>Archaea</taxon>
        <taxon>Methanobacteriati</taxon>
        <taxon>Methanobacteriota</taxon>
        <taxon>Stenosarchaea group</taxon>
        <taxon>Halobacteria</taxon>
        <taxon>Halobacteriales</taxon>
        <taxon>Halococcaceae</taxon>
        <taxon>Halococcus</taxon>
    </lineage>
</organism>
<proteinExistence type="predicted"/>
<gene>
    <name evidence="2" type="ORF">MUK72_01760</name>
</gene>
<dbReference type="EMBL" id="CP095005">
    <property type="protein sequence ID" value="UOO95448.1"/>
    <property type="molecule type" value="Genomic_DNA"/>
</dbReference>
<sequence length="59" mass="6583">MRDRNRPAPPTYLPNRFARSFHSLAHPSHADPVRCSLASTERERAPTAVETEGMPKPDG</sequence>
<name>A0AAX3AMI4_HALDO</name>
<dbReference type="KEGG" id="hdo:MUK72_01760"/>
<feature type="region of interest" description="Disordered" evidence="1">
    <location>
        <begin position="25"/>
        <end position="59"/>
    </location>
</feature>
<protein>
    <submittedName>
        <fullName evidence="2">Uncharacterized protein</fullName>
    </submittedName>
</protein>
<keyword evidence="3" id="KW-1185">Reference proteome</keyword>
<reference evidence="2" key="1">
    <citation type="submission" date="2022-04" db="EMBL/GenBank/DDBJ databases">
        <title>Sequencing and genomic assembly of Halococcus dombrowskii.</title>
        <authorList>
            <person name="Lim S.W."/>
            <person name="MacLea K.S."/>
        </authorList>
    </citation>
    <scope>NUCLEOTIDE SEQUENCE</scope>
    <source>
        <strain evidence="2">H4</strain>
    </source>
</reference>
<dbReference type="AlphaFoldDB" id="A0AAX3AMI4"/>
<evidence type="ECO:0000313" key="3">
    <source>
        <dbReference type="Proteomes" id="UP000830542"/>
    </source>
</evidence>
<accession>A0AAX3AMI4</accession>